<sequence>MIKIHCLSKHFGNIAAVCGISFEVKKGEVFGLLGENGAGKTTTLRMLATMLRPTSGTATMAGWDIVKEPQKVRSSIGILFGGETGLYDRLTCEENIAYFGELNDMSRAQIKERIKELAKVFNMEEYLTRRAGKLSKGMKQKVAFARAIVHDPKIMLLDEPTSGLDVSAIRDVHEFIASCRKEGKTVIFSSHSMSEVEKLCDRVGIIHKGNLVEVGNIDEIKSRYGNQSLEDIFIKLVGDRSER</sequence>
<evidence type="ECO:0000313" key="7">
    <source>
        <dbReference type="Proteomes" id="UP000289166"/>
    </source>
</evidence>
<dbReference type="RefSeq" id="WP_128706265.1">
    <property type="nucleotide sequence ID" value="NZ_RLII01000021.1"/>
</dbReference>
<dbReference type="InterPro" id="IPR003439">
    <property type="entry name" value="ABC_transporter-like_ATP-bd"/>
</dbReference>
<dbReference type="InterPro" id="IPR050763">
    <property type="entry name" value="ABC_transporter_ATP-binding"/>
</dbReference>
<dbReference type="PROSITE" id="PS50893">
    <property type="entry name" value="ABC_TRANSPORTER_2"/>
    <property type="match status" value="1"/>
</dbReference>
<dbReference type="InterPro" id="IPR017871">
    <property type="entry name" value="ABC_transporter-like_CS"/>
</dbReference>
<feature type="domain" description="ABC transporter" evidence="5">
    <location>
        <begin position="2"/>
        <end position="233"/>
    </location>
</feature>
<protein>
    <submittedName>
        <fullName evidence="6">ATP-binding cassette domain-containing protein</fullName>
    </submittedName>
</protein>
<dbReference type="AlphaFoldDB" id="A0A4Q0I5R3"/>
<evidence type="ECO:0000256" key="1">
    <source>
        <dbReference type="ARBA" id="ARBA00005417"/>
    </source>
</evidence>
<dbReference type="Pfam" id="PF00005">
    <property type="entry name" value="ABC_tran"/>
    <property type="match status" value="1"/>
</dbReference>
<comment type="similarity">
    <text evidence="1">Belongs to the ABC transporter superfamily.</text>
</comment>
<dbReference type="GO" id="GO:0005524">
    <property type="term" value="F:ATP binding"/>
    <property type="evidence" value="ECO:0007669"/>
    <property type="project" value="UniProtKB-KW"/>
</dbReference>
<dbReference type="PROSITE" id="PS00211">
    <property type="entry name" value="ABC_TRANSPORTER_1"/>
    <property type="match status" value="1"/>
</dbReference>
<comment type="caution">
    <text evidence="6">The sequence shown here is derived from an EMBL/GenBank/DDBJ whole genome shotgun (WGS) entry which is preliminary data.</text>
</comment>
<keyword evidence="4 6" id="KW-0067">ATP-binding</keyword>
<gene>
    <name evidence="6" type="ORF">EFD62_13360</name>
</gene>
<dbReference type="SUPFAM" id="SSF52540">
    <property type="entry name" value="P-loop containing nucleoside triphosphate hydrolases"/>
    <property type="match status" value="1"/>
</dbReference>
<keyword evidence="2" id="KW-0813">Transport</keyword>
<accession>A0A4Q0I5R3</accession>
<dbReference type="GO" id="GO:0016887">
    <property type="term" value="F:ATP hydrolysis activity"/>
    <property type="evidence" value="ECO:0007669"/>
    <property type="project" value="InterPro"/>
</dbReference>
<dbReference type="Proteomes" id="UP000289166">
    <property type="component" value="Unassembled WGS sequence"/>
</dbReference>
<reference evidence="7" key="1">
    <citation type="submission" date="2018-11" db="EMBL/GenBank/DDBJ databases">
        <title>Genome sequencing of a novel mesophilic and cellulolytic organism within the genus Hungateiclostridium.</title>
        <authorList>
            <person name="Rettenmaier R."/>
            <person name="Liebl W."/>
            <person name="Zverlov V."/>
        </authorList>
    </citation>
    <scope>NUCLEOTIDE SEQUENCE [LARGE SCALE GENOMIC DNA]</scope>
    <source>
        <strain evidence="7">N2K1</strain>
    </source>
</reference>
<dbReference type="PANTHER" id="PTHR42711:SF5">
    <property type="entry name" value="ABC TRANSPORTER ATP-BINDING PROTEIN NATA"/>
    <property type="match status" value="1"/>
</dbReference>
<evidence type="ECO:0000256" key="3">
    <source>
        <dbReference type="ARBA" id="ARBA00022741"/>
    </source>
</evidence>
<dbReference type="SMART" id="SM00382">
    <property type="entry name" value="AAA"/>
    <property type="match status" value="1"/>
</dbReference>
<dbReference type="PANTHER" id="PTHR42711">
    <property type="entry name" value="ABC TRANSPORTER ATP-BINDING PROTEIN"/>
    <property type="match status" value="1"/>
</dbReference>
<evidence type="ECO:0000256" key="2">
    <source>
        <dbReference type="ARBA" id="ARBA00022448"/>
    </source>
</evidence>
<organism evidence="6 7">
    <name type="scientific">Acetivibrio mesophilus</name>
    <dbReference type="NCBI Taxonomy" id="2487273"/>
    <lineage>
        <taxon>Bacteria</taxon>
        <taxon>Bacillati</taxon>
        <taxon>Bacillota</taxon>
        <taxon>Clostridia</taxon>
        <taxon>Eubacteriales</taxon>
        <taxon>Oscillospiraceae</taxon>
        <taxon>Acetivibrio</taxon>
    </lineage>
</organism>
<evidence type="ECO:0000313" key="6">
    <source>
        <dbReference type="EMBL" id="RXE58282.1"/>
    </source>
</evidence>
<evidence type="ECO:0000259" key="5">
    <source>
        <dbReference type="PROSITE" id="PS50893"/>
    </source>
</evidence>
<dbReference type="EMBL" id="RLII01000021">
    <property type="protein sequence ID" value="RXE58282.1"/>
    <property type="molecule type" value="Genomic_DNA"/>
</dbReference>
<dbReference type="InterPro" id="IPR003593">
    <property type="entry name" value="AAA+_ATPase"/>
</dbReference>
<keyword evidence="3" id="KW-0547">Nucleotide-binding</keyword>
<dbReference type="Gene3D" id="3.40.50.300">
    <property type="entry name" value="P-loop containing nucleotide triphosphate hydrolases"/>
    <property type="match status" value="1"/>
</dbReference>
<name>A0A4Q0I5R3_9FIRM</name>
<keyword evidence="7" id="KW-1185">Reference proteome</keyword>
<evidence type="ECO:0000256" key="4">
    <source>
        <dbReference type="ARBA" id="ARBA00022840"/>
    </source>
</evidence>
<proteinExistence type="inferred from homology"/>
<dbReference type="InterPro" id="IPR027417">
    <property type="entry name" value="P-loop_NTPase"/>
</dbReference>
<dbReference type="OrthoDB" id="9775135at2"/>